<proteinExistence type="predicted"/>
<feature type="region of interest" description="Disordered" evidence="1">
    <location>
        <begin position="422"/>
        <end position="451"/>
    </location>
</feature>
<organism evidence="3 4">
    <name type="scientific">Bacillus chungangensis</name>
    <dbReference type="NCBI Taxonomy" id="587633"/>
    <lineage>
        <taxon>Bacteria</taxon>
        <taxon>Bacillati</taxon>
        <taxon>Bacillota</taxon>
        <taxon>Bacilli</taxon>
        <taxon>Bacillales</taxon>
        <taxon>Bacillaceae</taxon>
        <taxon>Bacillus</taxon>
    </lineage>
</organism>
<feature type="signal peptide" evidence="2">
    <location>
        <begin position="1"/>
        <end position="33"/>
    </location>
</feature>
<name>A0ABT9WUJ1_9BACI</name>
<keyword evidence="2" id="KW-0732">Signal</keyword>
<gene>
    <name evidence="3" type="ORF">J2S08_002856</name>
</gene>
<accession>A0ABT9WUJ1</accession>
<protein>
    <submittedName>
        <fullName evidence="3">Uncharacterized protein</fullName>
    </submittedName>
</protein>
<feature type="chain" id="PRO_5045409461" evidence="2">
    <location>
        <begin position="34"/>
        <end position="451"/>
    </location>
</feature>
<keyword evidence="4" id="KW-1185">Reference proteome</keyword>
<evidence type="ECO:0000313" key="3">
    <source>
        <dbReference type="EMBL" id="MDQ0176977.1"/>
    </source>
</evidence>
<dbReference type="EMBL" id="JAUSTT010000017">
    <property type="protein sequence ID" value="MDQ0176977.1"/>
    <property type="molecule type" value="Genomic_DNA"/>
</dbReference>
<reference evidence="3 4" key="1">
    <citation type="submission" date="2023-07" db="EMBL/GenBank/DDBJ databases">
        <title>Genomic Encyclopedia of Type Strains, Phase IV (KMG-IV): sequencing the most valuable type-strain genomes for metagenomic binning, comparative biology and taxonomic classification.</title>
        <authorList>
            <person name="Goeker M."/>
        </authorList>
    </citation>
    <scope>NUCLEOTIDE SEQUENCE [LARGE SCALE GENOMIC DNA]</scope>
    <source>
        <strain evidence="3 4">DSM 23837</strain>
    </source>
</reference>
<dbReference type="RefSeq" id="WP_307230569.1">
    <property type="nucleotide sequence ID" value="NZ_JAUSTT010000017.1"/>
</dbReference>
<sequence length="451" mass="52764">MKEQVKKTTKKPLVLASALILGMTAFAPLQAGAAEKVEKPAYEIQIEDQLKGQILFNHGYEVYVKGEDGKQYRIGLYDFTKEQIEQMNLSEGADIIVEGKLLESDEYFDSFEVYKKQLPEEISDEDLAKLEVLLKEANEIKKVLFSEEEVAVEEKAEEGENTTKVVVDLNEEKWDRLSEIWEEMYEIEKVYYPEEEPETFEEYMAYYDEILEKNISSEDLVKLEALYGDYLKFLENDEDEQAWEKIDEFHEVLKPYLDIPGQQTLKEFIEMMELEVSDEDLETLKPLYEDAVAAEEAASRDSDEDWELVNEKWGLVFEFLHPHMMEARVSKPFAEFIADFEFEIKEEDLATLETIYGEINKLTADKDYEGAEDKWDAFYEALDPYFEYFRDLPFRAYQVEINGKAFKVGDEIKTEVKEEQKEVAKEAKEEQKEEKEEAPKKEDNEAAAEKK</sequence>
<evidence type="ECO:0000313" key="4">
    <source>
        <dbReference type="Proteomes" id="UP001223586"/>
    </source>
</evidence>
<comment type="caution">
    <text evidence="3">The sequence shown here is derived from an EMBL/GenBank/DDBJ whole genome shotgun (WGS) entry which is preliminary data.</text>
</comment>
<evidence type="ECO:0000256" key="2">
    <source>
        <dbReference type="SAM" id="SignalP"/>
    </source>
</evidence>
<evidence type="ECO:0000256" key="1">
    <source>
        <dbReference type="SAM" id="MobiDB-lite"/>
    </source>
</evidence>
<dbReference type="Proteomes" id="UP001223586">
    <property type="component" value="Unassembled WGS sequence"/>
</dbReference>